<dbReference type="OrthoDB" id="188274at2"/>
<keyword evidence="5" id="KW-1185">Reference proteome</keyword>
<evidence type="ECO:0000313" key="5">
    <source>
        <dbReference type="Proteomes" id="UP000237846"/>
    </source>
</evidence>
<dbReference type="AlphaFoldDB" id="A0A2T0PXM2"/>
<dbReference type="Pfam" id="PF04434">
    <property type="entry name" value="SWIM"/>
    <property type="match status" value="1"/>
</dbReference>
<gene>
    <name evidence="4" type="ORF">CLV72_108289</name>
</gene>
<name>A0A2T0PXM2_9ACTN</name>
<organism evidence="4 5">
    <name type="scientific">Allonocardiopsis opalescens</name>
    <dbReference type="NCBI Taxonomy" id="1144618"/>
    <lineage>
        <taxon>Bacteria</taxon>
        <taxon>Bacillati</taxon>
        <taxon>Actinomycetota</taxon>
        <taxon>Actinomycetes</taxon>
        <taxon>Streptosporangiales</taxon>
        <taxon>Allonocardiopsis</taxon>
    </lineage>
</organism>
<evidence type="ECO:0000313" key="4">
    <source>
        <dbReference type="EMBL" id="PRX96282.1"/>
    </source>
</evidence>
<sequence length="277" mass="30015">MSPAKTRAVALRPPGPPTADDGAAKGAWWSRRLIELLEFGVDRGRLARGRDYAREGAVVELRVGGGELLARVQGGRSRPYQVSAIFRELAAADWERVAAALGSQPVFRAALAAGELPPEVEQVFRVLGLPLLPAGLADLVLTCSCPDWQAPCKHAAAVLYLFADALADDPFVLLEWLGRDRSWLLAELRRQARAAAEADQQARSAEPPLHRQLADFWSLRGPLPEIGEATADSDAAAGFPSRPASPLHAADPDLHIAGRPLAELLAPWYERLRDEPR</sequence>
<dbReference type="InterPro" id="IPR007527">
    <property type="entry name" value="Znf_SWIM"/>
</dbReference>
<comment type="caution">
    <text evidence="4">The sequence shown here is derived from an EMBL/GenBank/DDBJ whole genome shotgun (WGS) entry which is preliminary data.</text>
</comment>
<dbReference type="RefSeq" id="WP_106251096.1">
    <property type="nucleotide sequence ID" value="NZ_PVZC01000008.1"/>
</dbReference>
<dbReference type="EMBL" id="PVZC01000008">
    <property type="protein sequence ID" value="PRX96282.1"/>
    <property type="molecule type" value="Genomic_DNA"/>
</dbReference>
<evidence type="ECO:0000259" key="3">
    <source>
        <dbReference type="PROSITE" id="PS50966"/>
    </source>
</evidence>
<dbReference type="PROSITE" id="PS50966">
    <property type="entry name" value="ZF_SWIM"/>
    <property type="match status" value="1"/>
</dbReference>
<keyword evidence="1" id="KW-0862">Zinc</keyword>
<dbReference type="PANTHER" id="PTHR38133:SF1">
    <property type="entry name" value="SLR1429 PROTEIN"/>
    <property type="match status" value="1"/>
</dbReference>
<feature type="domain" description="SWIM-type" evidence="3">
    <location>
        <begin position="135"/>
        <end position="163"/>
    </location>
</feature>
<evidence type="ECO:0000256" key="2">
    <source>
        <dbReference type="SAM" id="MobiDB-lite"/>
    </source>
</evidence>
<feature type="region of interest" description="Disordered" evidence="2">
    <location>
        <begin position="1"/>
        <end position="24"/>
    </location>
</feature>
<proteinExistence type="predicted"/>
<dbReference type="GO" id="GO:0008270">
    <property type="term" value="F:zinc ion binding"/>
    <property type="evidence" value="ECO:0007669"/>
    <property type="project" value="UniProtKB-KW"/>
</dbReference>
<reference evidence="4 5" key="1">
    <citation type="submission" date="2018-03" db="EMBL/GenBank/DDBJ databases">
        <title>Genomic Encyclopedia of Archaeal and Bacterial Type Strains, Phase II (KMG-II): from individual species to whole genera.</title>
        <authorList>
            <person name="Goeker M."/>
        </authorList>
    </citation>
    <scope>NUCLEOTIDE SEQUENCE [LARGE SCALE GENOMIC DNA]</scope>
    <source>
        <strain evidence="4 5">DSM 45601</strain>
    </source>
</reference>
<keyword evidence="1" id="KW-0479">Metal-binding</keyword>
<protein>
    <submittedName>
        <fullName evidence="4">Putative Zn finger protein</fullName>
    </submittedName>
</protein>
<dbReference type="PANTHER" id="PTHR38133">
    <property type="entry name" value="SLR1429 PROTEIN"/>
    <property type="match status" value="1"/>
</dbReference>
<dbReference type="Proteomes" id="UP000237846">
    <property type="component" value="Unassembled WGS sequence"/>
</dbReference>
<keyword evidence="1" id="KW-0863">Zinc-finger</keyword>
<evidence type="ECO:0000256" key="1">
    <source>
        <dbReference type="PROSITE-ProRule" id="PRU00325"/>
    </source>
</evidence>
<accession>A0A2T0PXM2</accession>
<feature type="region of interest" description="Disordered" evidence="2">
    <location>
        <begin position="233"/>
        <end position="252"/>
    </location>
</feature>